<gene>
    <name evidence="2" type="ORF">L2764_05235</name>
</gene>
<keyword evidence="3" id="KW-1185">Reference proteome</keyword>
<sequence>MHTLEFLSLLFDDLYFFLALNFAIFLFLHLFTRIKLFGGVLNPIYVILVVGFSTKYAIVSFLYFKGYIIVEYVIFSFVYLLCLLIFYRLSFKFAKAKVLSNFCRYIVAPYERDFLKVMLIIYSVLAMFIIYKIGFGIFADTNRFENSRGFGAYIRIMDAISMFIVVYSAIAAAQSSGWKSRYFRFFILAVFVVFSAFLNGAKISILFSLMGIYLGLLIHGVVPKINFRKKVKIIALGLAFILLALSINLKQNNVSADEASKLISGAPLLVERFINRMISNGNTAYLLLPNEVIDQIDTDNIVVRLFTPIIGITQMSKLVGYNAGDYSVGRQALLYYDRDNTTAGGPTSHFDYFSYVYLGIVPGALFIILIGISLGAVNREVYDYCLNNRKSISMSAFFVTIWFRLVIVLVEPTVGMAYVFDVILIFFMVSILLNVLKRI</sequence>
<evidence type="ECO:0000313" key="3">
    <source>
        <dbReference type="Proteomes" id="UP001203423"/>
    </source>
</evidence>
<feature type="transmembrane region" description="Helical" evidence="1">
    <location>
        <begin position="150"/>
        <end position="170"/>
    </location>
</feature>
<feature type="transmembrane region" description="Helical" evidence="1">
    <location>
        <begin position="355"/>
        <end position="379"/>
    </location>
</feature>
<dbReference type="RefSeq" id="WP_248939180.1">
    <property type="nucleotide sequence ID" value="NZ_JAKIKS010000013.1"/>
</dbReference>
<keyword evidence="1" id="KW-0812">Transmembrane</keyword>
<name>A0ABT0L8S9_9GAMM</name>
<feature type="transmembrane region" description="Helical" evidence="1">
    <location>
        <begin position="44"/>
        <end position="63"/>
    </location>
</feature>
<feature type="transmembrane region" description="Helical" evidence="1">
    <location>
        <begin position="114"/>
        <end position="138"/>
    </location>
</feature>
<evidence type="ECO:0000313" key="2">
    <source>
        <dbReference type="EMBL" id="MCL1123900.1"/>
    </source>
</evidence>
<dbReference type="EMBL" id="JAKIKS010000013">
    <property type="protein sequence ID" value="MCL1123900.1"/>
    <property type="molecule type" value="Genomic_DNA"/>
</dbReference>
<keyword evidence="1" id="KW-1133">Transmembrane helix</keyword>
<keyword evidence="1" id="KW-0472">Membrane</keyword>
<dbReference type="Proteomes" id="UP001203423">
    <property type="component" value="Unassembled WGS sequence"/>
</dbReference>
<feature type="transmembrane region" description="Helical" evidence="1">
    <location>
        <begin position="204"/>
        <end position="222"/>
    </location>
</feature>
<feature type="transmembrane region" description="Helical" evidence="1">
    <location>
        <begin position="416"/>
        <end position="436"/>
    </location>
</feature>
<evidence type="ECO:0008006" key="4">
    <source>
        <dbReference type="Google" id="ProtNLM"/>
    </source>
</evidence>
<evidence type="ECO:0000256" key="1">
    <source>
        <dbReference type="SAM" id="Phobius"/>
    </source>
</evidence>
<feature type="transmembrane region" description="Helical" evidence="1">
    <location>
        <begin position="391"/>
        <end position="410"/>
    </location>
</feature>
<feature type="transmembrane region" description="Helical" evidence="1">
    <location>
        <begin position="14"/>
        <end position="32"/>
    </location>
</feature>
<organism evidence="2 3">
    <name type="scientific">Shewanella surugensis</name>
    <dbReference type="NCBI Taxonomy" id="212020"/>
    <lineage>
        <taxon>Bacteria</taxon>
        <taxon>Pseudomonadati</taxon>
        <taxon>Pseudomonadota</taxon>
        <taxon>Gammaproteobacteria</taxon>
        <taxon>Alteromonadales</taxon>
        <taxon>Shewanellaceae</taxon>
        <taxon>Shewanella</taxon>
    </lineage>
</organism>
<protein>
    <recommendedName>
        <fullName evidence="4">Oligosaccharide repeat unit polymerase</fullName>
    </recommendedName>
</protein>
<feature type="transmembrane region" description="Helical" evidence="1">
    <location>
        <begin position="182"/>
        <end position="198"/>
    </location>
</feature>
<proteinExistence type="predicted"/>
<comment type="caution">
    <text evidence="2">The sequence shown here is derived from an EMBL/GenBank/DDBJ whole genome shotgun (WGS) entry which is preliminary data.</text>
</comment>
<accession>A0ABT0L8S9</accession>
<feature type="transmembrane region" description="Helical" evidence="1">
    <location>
        <begin position="69"/>
        <end position="87"/>
    </location>
</feature>
<feature type="transmembrane region" description="Helical" evidence="1">
    <location>
        <begin position="231"/>
        <end position="249"/>
    </location>
</feature>
<reference evidence="2 3" key="1">
    <citation type="submission" date="2022-01" db="EMBL/GenBank/DDBJ databases">
        <title>Whole genome-based taxonomy of the Shewanellaceae.</title>
        <authorList>
            <person name="Martin-Rodriguez A.J."/>
        </authorList>
    </citation>
    <scope>NUCLEOTIDE SEQUENCE [LARGE SCALE GENOMIC DNA]</scope>
    <source>
        <strain evidence="2 3">DSM 17177</strain>
    </source>
</reference>